<dbReference type="InterPro" id="IPR000212">
    <property type="entry name" value="DNA_helicase_UvrD/REP"/>
</dbReference>
<keyword evidence="4 12" id="KW-0347">Helicase</keyword>
<keyword evidence="2 12" id="KW-0547">Nucleotide-binding</keyword>
<comment type="caution">
    <text evidence="15">The sequence shown here is derived from an EMBL/GenBank/DDBJ whole genome shotgun (WGS) entry which is preliminary data.</text>
</comment>
<dbReference type="Pfam" id="PF00580">
    <property type="entry name" value="UvrD-helicase"/>
    <property type="match status" value="1"/>
</dbReference>
<keyword evidence="7" id="KW-0413">Isomerase</keyword>
<evidence type="ECO:0000256" key="10">
    <source>
        <dbReference type="ARBA" id="ARBA00034923"/>
    </source>
</evidence>
<evidence type="ECO:0000256" key="3">
    <source>
        <dbReference type="ARBA" id="ARBA00022801"/>
    </source>
</evidence>
<evidence type="ECO:0000256" key="8">
    <source>
        <dbReference type="ARBA" id="ARBA00034617"/>
    </source>
</evidence>
<evidence type="ECO:0000256" key="12">
    <source>
        <dbReference type="PROSITE-ProRule" id="PRU00560"/>
    </source>
</evidence>
<feature type="domain" description="UvrD-like helicase C-terminal" evidence="14">
    <location>
        <begin position="311"/>
        <end position="603"/>
    </location>
</feature>
<dbReference type="InterPro" id="IPR027417">
    <property type="entry name" value="P-loop_NTPase"/>
</dbReference>
<dbReference type="InterPro" id="IPR014017">
    <property type="entry name" value="DNA_helicase_UvrD-like_C"/>
</dbReference>
<keyword evidence="6" id="KW-0238">DNA-binding</keyword>
<reference evidence="16" key="1">
    <citation type="journal article" date="2019" name="Int. J. Syst. Evol. Microbiol.">
        <title>The Global Catalogue of Microorganisms (GCM) 10K type strain sequencing project: providing services to taxonomists for standard genome sequencing and annotation.</title>
        <authorList>
            <consortium name="The Broad Institute Genomics Platform"/>
            <consortium name="The Broad Institute Genome Sequencing Center for Infectious Disease"/>
            <person name="Wu L."/>
            <person name="Ma J."/>
        </authorList>
    </citation>
    <scope>NUCLEOTIDE SEQUENCE [LARGE SCALE GENOMIC DNA]</scope>
    <source>
        <strain evidence="16">JCM 17555</strain>
    </source>
</reference>
<gene>
    <name evidence="15" type="primary">rep_2</name>
    <name evidence="15" type="ORF">GCM10022278_24850</name>
</gene>
<evidence type="ECO:0000256" key="11">
    <source>
        <dbReference type="ARBA" id="ARBA00048988"/>
    </source>
</evidence>
<evidence type="ECO:0000256" key="6">
    <source>
        <dbReference type="ARBA" id="ARBA00023125"/>
    </source>
</evidence>
<evidence type="ECO:0000259" key="13">
    <source>
        <dbReference type="PROSITE" id="PS51198"/>
    </source>
</evidence>
<name>A0ABP7PIH1_9GAMM</name>
<dbReference type="CDD" id="cd17932">
    <property type="entry name" value="DEXQc_UvrD"/>
    <property type="match status" value="1"/>
</dbReference>
<keyword evidence="5 12" id="KW-0067">ATP-binding</keyword>
<protein>
    <recommendedName>
        <fullName evidence="9">DNA 3'-5' helicase</fullName>
        <ecNumber evidence="9">5.6.2.4</ecNumber>
    </recommendedName>
    <alternativeName>
        <fullName evidence="10">DNA 3'-5' helicase II</fullName>
    </alternativeName>
</protein>
<dbReference type="SUPFAM" id="SSF52540">
    <property type="entry name" value="P-loop containing nucleoside triphosphate hydrolases"/>
    <property type="match status" value="1"/>
</dbReference>
<evidence type="ECO:0000256" key="5">
    <source>
        <dbReference type="ARBA" id="ARBA00022840"/>
    </source>
</evidence>
<evidence type="ECO:0000256" key="7">
    <source>
        <dbReference type="ARBA" id="ARBA00023235"/>
    </source>
</evidence>
<dbReference type="PROSITE" id="PS51198">
    <property type="entry name" value="UVRD_HELICASE_ATP_BIND"/>
    <property type="match status" value="1"/>
</dbReference>
<evidence type="ECO:0000256" key="1">
    <source>
        <dbReference type="ARBA" id="ARBA00009922"/>
    </source>
</evidence>
<dbReference type="InterPro" id="IPR013986">
    <property type="entry name" value="DExx_box_DNA_helicase_dom_sf"/>
</dbReference>
<feature type="domain" description="UvrD-like helicase ATP-binding" evidence="13">
    <location>
        <begin position="17"/>
        <end position="310"/>
    </location>
</feature>
<comment type="similarity">
    <text evidence="1">Belongs to the helicase family. UvrD subfamily.</text>
</comment>
<evidence type="ECO:0000259" key="14">
    <source>
        <dbReference type="PROSITE" id="PS51217"/>
    </source>
</evidence>
<organism evidence="15 16">
    <name type="scientific">Allohahella marinimesophila</name>
    <dbReference type="NCBI Taxonomy" id="1054972"/>
    <lineage>
        <taxon>Bacteria</taxon>
        <taxon>Pseudomonadati</taxon>
        <taxon>Pseudomonadota</taxon>
        <taxon>Gammaproteobacteria</taxon>
        <taxon>Oceanospirillales</taxon>
        <taxon>Hahellaceae</taxon>
        <taxon>Allohahella</taxon>
    </lineage>
</organism>
<dbReference type="PROSITE" id="PS51217">
    <property type="entry name" value="UVRD_HELICASE_CTER"/>
    <property type="match status" value="1"/>
</dbReference>
<dbReference type="GO" id="GO:0004386">
    <property type="term" value="F:helicase activity"/>
    <property type="evidence" value="ECO:0007669"/>
    <property type="project" value="UniProtKB-KW"/>
</dbReference>
<comment type="catalytic activity">
    <reaction evidence="11">
        <text>ATP + H2O = ADP + phosphate + H(+)</text>
        <dbReference type="Rhea" id="RHEA:13065"/>
        <dbReference type="ChEBI" id="CHEBI:15377"/>
        <dbReference type="ChEBI" id="CHEBI:15378"/>
        <dbReference type="ChEBI" id="CHEBI:30616"/>
        <dbReference type="ChEBI" id="CHEBI:43474"/>
        <dbReference type="ChEBI" id="CHEBI:456216"/>
        <dbReference type="EC" id="5.6.2.4"/>
    </reaction>
</comment>
<dbReference type="PANTHER" id="PTHR11070">
    <property type="entry name" value="UVRD / RECB / PCRA DNA HELICASE FAMILY MEMBER"/>
    <property type="match status" value="1"/>
</dbReference>
<evidence type="ECO:0000256" key="2">
    <source>
        <dbReference type="ARBA" id="ARBA00022741"/>
    </source>
</evidence>
<evidence type="ECO:0000313" key="16">
    <source>
        <dbReference type="Proteomes" id="UP001501337"/>
    </source>
</evidence>
<dbReference type="Gene3D" id="1.10.486.10">
    <property type="entry name" value="PCRA, domain 4"/>
    <property type="match status" value="1"/>
</dbReference>
<dbReference type="Proteomes" id="UP001501337">
    <property type="component" value="Unassembled WGS sequence"/>
</dbReference>
<sequence>MPDLNKPTRTETVADTMQLTAEQRAIIQAPVTHVAITAVAGSGKTTTLAHRILHLLDNELSAQRILVLMFNRAAKLEFEKKLRKLAMGSDKPGQPLPEIRTYHAMGLRLYKRFIEEGYLEPFNPKILSEGEIQFQLWRLIREVAPEDLRSTLNRDKKEHIEKAEAILDISKAQLTDFELTFEQLDIQPKFSFLKDVAQLFEDWRQRESRISFADMLYEPVKCLQAHEPLRRLVRDKMDVVLVDEYQDTNEVQHQLLKYIAGSRARVTIVGDPDQTIYEFRGASTDFILKRFQEDFEDPAPFQLTWSFRYGHRAALAANHLIGHNKQRRDILCRAHQSTPSTTVEVLNSPDEAHAIARLLQQLAPASAAAGATTPVAILCRLWSQAVPIELALLANRMPYRIDENKGALNNREVRQVLNLLRATAANWSALPFETRSEIMLEVLRFPHVAVRDDILRGLTRSLARIDPAAPAQLEQIGLTKLTCKAQYGISSWQLSRIEGTLAALRAATLSSGSAATVLSQYITQTDLLSQLGASALTTEAADEKVNNVLGLYYYIKVLNLPVMDTLQHFDELRTEAGLGNGQRSGSDHRPAIVELTTIHKTKGLEWPTVVVAGFKDSVLPYRRSGQGAEAAGKPTDMEAERRLVYVGITRAKDSLYLSAPAPDSGTGAISPFIAEMDLEASLAAADVLESAAGEPAPKITTAVVERYFGLLNSEAVETGSSDASASRPRPSLLSRVISPLHR</sequence>
<dbReference type="Gene3D" id="3.40.50.300">
    <property type="entry name" value="P-loop containing nucleotide triphosphate hydrolases"/>
    <property type="match status" value="2"/>
</dbReference>
<dbReference type="Gene3D" id="1.10.10.160">
    <property type="match status" value="1"/>
</dbReference>
<dbReference type="Pfam" id="PF13361">
    <property type="entry name" value="UvrD_C"/>
    <property type="match status" value="1"/>
</dbReference>
<comment type="catalytic activity">
    <reaction evidence="8">
        <text>Couples ATP hydrolysis with the unwinding of duplex DNA by translocating in the 3'-5' direction.</text>
        <dbReference type="EC" id="5.6.2.4"/>
    </reaction>
</comment>
<accession>A0ABP7PIH1</accession>
<dbReference type="EC" id="5.6.2.4" evidence="9"/>
<dbReference type="RefSeq" id="WP_344806818.1">
    <property type="nucleotide sequence ID" value="NZ_BAABBO010000011.1"/>
</dbReference>
<dbReference type="EMBL" id="BAABBO010000011">
    <property type="protein sequence ID" value="GAA3965983.1"/>
    <property type="molecule type" value="Genomic_DNA"/>
</dbReference>
<keyword evidence="16" id="KW-1185">Reference proteome</keyword>
<dbReference type="InterPro" id="IPR014016">
    <property type="entry name" value="UvrD-like_ATP-bd"/>
</dbReference>
<evidence type="ECO:0000256" key="4">
    <source>
        <dbReference type="ARBA" id="ARBA00022806"/>
    </source>
</evidence>
<evidence type="ECO:0000256" key="9">
    <source>
        <dbReference type="ARBA" id="ARBA00034808"/>
    </source>
</evidence>
<dbReference type="PANTHER" id="PTHR11070:SF2">
    <property type="entry name" value="ATP-DEPENDENT DNA HELICASE SRS2"/>
    <property type="match status" value="1"/>
</dbReference>
<evidence type="ECO:0000313" key="15">
    <source>
        <dbReference type="EMBL" id="GAA3965983.1"/>
    </source>
</evidence>
<proteinExistence type="inferred from homology"/>
<feature type="binding site" evidence="12">
    <location>
        <begin position="38"/>
        <end position="45"/>
    </location>
    <ligand>
        <name>ATP</name>
        <dbReference type="ChEBI" id="CHEBI:30616"/>
    </ligand>
</feature>
<keyword evidence="3 12" id="KW-0378">Hydrolase</keyword>